<organism evidence="2 3">
    <name type="scientific">Bacillus changyiensis</name>
    <dbReference type="NCBI Taxonomy" id="3004103"/>
    <lineage>
        <taxon>Bacteria</taxon>
        <taxon>Bacillati</taxon>
        <taxon>Bacillota</taxon>
        <taxon>Bacilli</taxon>
        <taxon>Bacillales</taxon>
        <taxon>Bacillaceae</taxon>
        <taxon>Bacillus</taxon>
    </lineage>
</organism>
<dbReference type="RefSeq" id="WP_271341272.1">
    <property type="nucleotide sequence ID" value="NZ_JAQKAB010000008.1"/>
</dbReference>
<gene>
    <name evidence="2" type="ORF">PJ311_12630</name>
</gene>
<evidence type="ECO:0000313" key="3">
    <source>
        <dbReference type="Proteomes" id="UP001211894"/>
    </source>
</evidence>
<accession>A0ABT4X563</accession>
<reference evidence="2 3" key="1">
    <citation type="submission" date="2023-01" db="EMBL/GenBank/DDBJ databases">
        <title>Bacillus changyiensis sp. nov., isolated from a coastal deposit.</title>
        <authorList>
            <person name="Xiao G."/>
            <person name="Lai Q."/>
            <person name="Hu Z."/>
            <person name="Shao Z."/>
        </authorList>
    </citation>
    <scope>NUCLEOTIDE SEQUENCE [LARGE SCALE GENOMIC DNA]</scope>
    <source>
        <strain evidence="2 3">CLL-7-23</strain>
    </source>
</reference>
<feature type="signal peptide" evidence="1">
    <location>
        <begin position="1"/>
        <end position="28"/>
    </location>
</feature>
<dbReference type="EMBL" id="JAQKAB010000008">
    <property type="protein sequence ID" value="MDA7027431.1"/>
    <property type="molecule type" value="Genomic_DNA"/>
</dbReference>
<keyword evidence="1" id="KW-0732">Signal</keyword>
<sequence>MKFAVRLLALLSLLGITLFGTMNSGAQAQEVGAKVSHYQVYTQDESGKQISIDFDNKRTFNQYLKTHPVKPKSKFSLAAPIYSTLYEHTNGGGWSVRAYANVMTNLAGNANDAVSSVRTHPHGNYTYVYIHANGGGNALALANTGGLYNLLGPVGDGSKTWNDEVSSVLVRSN</sequence>
<evidence type="ECO:0000256" key="1">
    <source>
        <dbReference type="SAM" id="SignalP"/>
    </source>
</evidence>
<comment type="caution">
    <text evidence="2">The sequence shown here is derived from an EMBL/GenBank/DDBJ whole genome shotgun (WGS) entry which is preliminary data.</text>
</comment>
<keyword evidence="3" id="KW-1185">Reference proteome</keyword>
<dbReference type="Proteomes" id="UP001211894">
    <property type="component" value="Unassembled WGS sequence"/>
</dbReference>
<feature type="chain" id="PRO_5045093002" evidence="1">
    <location>
        <begin position="29"/>
        <end position="173"/>
    </location>
</feature>
<evidence type="ECO:0000313" key="2">
    <source>
        <dbReference type="EMBL" id="MDA7027431.1"/>
    </source>
</evidence>
<dbReference type="Gene3D" id="2.60.20.10">
    <property type="entry name" value="Crystallins"/>
    <property type="match status" value="1"/>
</dbReference>
<name>A0ABT4X563_9BACI</name>
<protein>
    <submittedName>
        <fullName evidence="2">Uncharacterized protein</fullName>
    </submittedName>
</protein>
<proteinExistence type="predicted"/>